<keyword evidence="8" id="KW-1185">Reference proteome</keyword>
<dbReference type="SMART" id="SM00702">
    <property type="entry name" value="P4Hc"/>
    <property type="match status" value="1"/>
</dbReference>
<dbReference type="InterPro" id="IPR039210">
    <property type="entry name" value="OGFOD3"/>
</dbReference>
<proteinExistence type="predicted"/>
<evidence type="ECO:0000256" key="5">
    <source>
        <dbReference type="SAM" id="Phobius"/>
    </source>
</evidence>
<dbReference type="EMBL" id="JANEYF010003511">
    <property type="protein sequence ID" value="KAJ8935856.1"/>
    <property type="molecule type" value="Genomic_DNA"/>
</dbReference>
<dbReference type="GO" id="GO:0031418">
    <property type="term" value="F:L-ascorbic acid binding"/>
    <property type="evidence" value="ECO:0007669"/>
    <property type="project" value="InterPro"/>
</dbReference>
<protein>
    <recommendedName>
        <fullName evidence="6">Prolyl 4-hydroxylase alpha subunit domain-containing protein</fullName>
    </recommendedName>
</protein>
<keyword evidence="5" id="KW-1133">Transmembrane helix</keyword>
<evidence type="ECO:0000256" key="3">
    <source>
        <dbReference type="ARBA" id="ARBA00023002"/>
    </source>
</evidence>
<comment type="cofactor">
    <cofactor evidence="1">
        <name>L-ascorbate</name>
        <dbReference type="ChEBI" id="CHEBI:38290"/>
    </cofactor>
</comment>
<dbReference type="GO" id="GO:0005506">
    <property type="term" value="F:iron ion binding"/>
    <property type="evidence" value="ECO:0007669"/>
    <property type="project" value="InterPro"/>
</dbReference>
<evidence type="ECO:0000259" key="6">
    <source>
        <dbReference type="SMART" id="SM00702"/>
    </source>
</evidence>
<dbReference type="GO" id="GO:0016020">
    <property type="term" value="C:membrane"/>
    <property type="evidence" value="ECO:0007669"/>
    <property type="project" value="TreeGrafter"/>
</dbReference>
<feature type="compositionally biased region" description="Low complexity" evidence="4">
    <location>
        <begin position="1"/>
        <end position="10"/>
    </location>
</feature>
<dbReference type="Gene3D" id="2.60.120.620">
    <property type="entry name" value="q2cbj1_9rhob like domain"/>
    <property type="match status" value="1"/>
</dbReference>
<evidence type="ECO:0000256" key="4">
    <source>
        <dbReference type="SAM" id="MobiDB-lite"/>
    </source>
</evidence>
<evidence type="ECO:0000313" key="7">
    <source>
        <dbReference type="EMBL" id="KAJ8935856.1"/>
    </source>
</evidence>
<dbReference type="PANTHER" id="PTHR14650:SF1">
    <property type="entry name" value="2-OXOGLUTARATE AND IRON-DEPENDENT OXYGENASE DOMAIN-CONTAINING PROTEIN 3"/>
    <property type="match status" value="1"/>
</dbReference>
<organism evidence="7 8">
    <name type="scientific">Rhamnusium bicolor</name>
    <dbReference type="NCBI Taxonomy" id="1586634"/>
    <lineage>
        <taxon>Eukaryota</taxon>
        <taxon>Metazoa</taxon>
        <taxon>Ecdysozoa</taxon>
        <taxon>Arthropoda</taxon>
        <taxon>Hexapoda</taxon>
        <taxon>Insecta</taxon>
        <taxon>Pterygota</taxon>
        <taxon>Neoptera</taxon>
        <taxon>Endopterygota</taxon>
        <taxon>Coleoptera</taxon>
        <taxon>Polyphaga</taxon>
        <taxon>Cucujiformia</taxon>
        <taxon>Chrysomeloidea</taxon>
        <taxon>Cerambycidae</taxon>
        <taxon>Lepturinae</taxon>
        <taxon>Rhagiini</taxon>
        <taxon>Rhamnusium</taxon>
    </lineage>
</organism>
<evidence type="ECO:0000313" key="8">
    <source>
        <dbReference type="Proteomes" id="UP001162156"/>
    </source>
</evidence>
<name>A0AAV8XBL2_9CUCU</name>
<keyword evidence="5" id="KW-0812">Transmembrane</keyword>
<dbReference type="GO" id="GO:0051213">
    <property type="term" value="F:dioxygenase activity"/>
    <property type="evidence" value="ECO:0007669"/>
    <property type="project" value="UniProtKB-KW"/>
</dbReference>
<accession>A0AAV8XBL2</accession>
<keyword evidence="2" id="KW-0223">Dioxygenase</keyword>
<dbReference type="AlphaFoldDB" id="A0AAV8XBL2"/>
<feature type="compositionally biased region" description="Basic and acidic residues" evidence="4">
    <location>
        <begin position="11"/>
        <end position="32"/>
    </location>
</feature>
<feature type="transmembrane region" description="Helical" evidence="5">
    <location>
        <begin position="55"/>
        <end position="73"/>
    </location>
</feature>
<evidence type="ECO:0000256" key="2">
    <source>
        <dbReference type="ARBA" id="ARBA00022964"/>
    </source>
</evidence>
<sequence length="316" mass="36347">MKVTETNVTRRNTEKNRNKEKPENEAKISEDTSKEKDKLEVLNMVRYLDFPGQRVWSRGILIFGVLIYVWYFSKSPKETILAKQNELHSRRGQNIDCSTEYLDDIKQYPGCVPKTCGRYVSDKIVTTHEAETLLQLAYKVMALGGSQGGASIMDLHSGALSFNDKFINVYAQKKHNILTPTDLAVYKLVRTKIQNAIAETFGIDINSLFLTHPTFFSRLTSLEAVTPHDEYWHAHIDKHTYESFHYTSLLYLNDYGVDFKGGRFIFFNDMSNPTKNVTVEPRKGRVSMFTSGSENPHSVERVSYLIKICNYSVFYM</sequence>
<dbReference type="Proteomes" id="UP001162156">
    <property type="component" value="Unassembled WGS sequence"/>
</dbReference>
<keyword evidence="5" id="KW-0472">Membrane</keyword>
<dbReference type="GO" id="GO:0016705">
    <property type="term" value="F:oxidoreductase activity, acting on paired donors, with incorporation or reduction of molecular oxygen"/>
    <property type="evidence" value="ECO:0007669"/>
    <property type="project" value="InterPro"/>
</dbReference>
<evidence type="ECO:0000256" key="1">
    <source>
        <dbReference type="ARBA" id="ARBA00001961"/>
    </source>
</evidence>
<feature type="domain" description="Prolyl 4-hydroxylase alpha subunit" evidence="6">
    <location>
        <begin position="116"/>
        <end position="315"/>
    </location>
</feature>
<reference evidence="7" key="1">
    <citation type="journal article" date="2023" name="Insect Mol. Biol.">
        <title>Genome sequencing provides insights into the evolution of gene families encoding plant cell wall-degrading enzymes in longhorned beetles.</title>
        <authorList>
            <person name="Shin N.R."/>
            <person name="Okamura Y."/>
            <person name="Kirsch R."/>
            <person name="Pauchet Y."/>
        </authorList>
    </citation>
    <scope>NUCLEOTIDE SEQUENCE</scope>
    <source>
        <strain evidence="7">RBIC_L_NR</strain>
    </source>
</reference>
<dbReference type="InterPro" id="IPR006620">
    <property type="entry name" value="Pro_4_hyd_alph"/>
</dbReference>
<comment type="caution">
    <text evidence="7">The sequence shown here is derived from an EMBL/GenBank/DDBJ whole genome shotgun (WGS) entry which is preliminary data.</text>
</comment>
<gene>
    <name evidence="7" type="ORF">NQ314_012611</name>
</gene>
<keyword evidence="3" id="KW-0560">Oxidoreductase</keyword>
<feature type="region of interest" description="Disordered" evidence="4">
    <location>
        <begin position="1"/>
        <end position="32"/>
    </location>
</feature>
<dbReference type="InterPro" id="IPR044862">
    <property type="entry name" value="Pro_4_hyd_alph_FE2OG_OXY"/>
</dbReference>
<dbReference type="PANTHER" id="PTHR14650">
    <property type="entry name" value="PROLYL HYDROXYLASE-RELATED"/>
    <property type="match status" value="1"/>
</dbReference>
<dbReference type="Pfam" id="PF13640">
    <property type="entry name" value="2OG-FeII_Oxy_3"/>
    <property type="match status" value="1"/>
</dbReference>